<proteinExistence type="predicted"/>
<reference evidence="1 2" key="1">
    <citation type="submission" date="2014-02" db="EMBL/GenBank/DDBJ databases">
        <title>The genome sequence of Colletotrichum fioriniae PJ7.</title>
        <authorList>
            <person name="Baroncelli R."/>
            <person name="Thon M.R."/>
        </authorList>
    </citation>
    <scope>NUCLEOTIDE SEQUENCE [LARGE SCALE GENOMIC DNA]</scope>
    <source>
        <strain evidence="1 2">PJ7</strain>
    </source>
</reference>
<dbReference type="HOGENOM" id="CLU_1250573_0_0_1"/>
<gene>
    <name evidence="1" type="ORF">CFIO01_03598</name>
</gene>
<accession>A0A010QHI0</accession>
<keyword evidence="2" id="KW-1185">Reference proteome</keyword>
<name>A0A010QHI0_9PEZI</name>
<sequence>MWRAKPCCFYLSSRVWSKAGLLSLECPPIIVQQIVRKRPLAATLIRYVLLQTKSRSIENLGEATALALGQATVRPGEGDREPRKEERVVSCQGLETLHLILLSMTKISITVSPVHCKMPPRCRLSQISPKDLPADLSRLPPDAEISTVFKQKLEAGLRGSPSILFFREQGPTSGLLTGRKPGRVAACRGLQTPEEEEGGCEGEDAPTKFESLLAVRAFEVS</sequence>
<evidence type="ECO:0000313" key="1">
    <source>
        <dbReference type="EMBL" id="EXF76205.1"/>
    </source>
</evidence>
<dbReference type="EMBL" id="JARH01000862">
    <property type="protein sequence ID" value="EXF76205.1"/>
    <property type="molecule type" value="Genomic_DNA"/>
</dbReference>
<dbReference type="Proteomes" id="UP000020467">
    <property type="component" value="Unassembled WGS sequence"/>
</dbReference>
<comment type="caution">
    <text evidence="1">The sequence shown here is derived from an EMBL/GenBank/DDBJ whole genome shotgun (WGS) entry which is preliminary data.</text>
</comment>
<dbReference type="AlphaFoldDB" id="A0A010QHI0"/>
<dbReference type="KEGG" id="cfj:CFIO01_03598"/>
<evidence type="ECO:0000313" key="2">
    <source>
        <dbReference type="Proteomes" id="UP000020467"/>
    </source>
</evidence>
<organism evidence="1 2">
    <name type="scientific">Colletotrichum fioriniae PJ7</name>
    <dbReference type="NCBI Taxonomy" id="1445577"/>
    <lineage>
        <taxon>Eukaryota</taxon>
        <taxon>Fungi</taxon>
        <taxon>Dikarya</taxon>
        <taxon>Ascomycota</taxon>
        <taxon>Pezizomycotina</taxon>
        <taxon>Sordariomycetes</taxon>
        <taxon>Hypocreomycetidae</taxon>
        <taxon>Glomerellales</taxon>
        <taxon>Glomerellaceae</taxon>
        <taxon>Colletotrichum</taxon>
        <taxon>Colletotrichum acutatum species complex</taxon>
    </lineage>
</organism>
<protein>
    <submittedName>
        <fullName evidence="1">Uncharacterized protein</fullName>
    </submittedName>
</protein>